<keyword evidence="5" id="KW-1185">Reference proteome</keyword>
<dbReference type="RefSeq" id="WP_181552045.1">
    <property type="nucleotide sequence ID" value="NZ_JACDUS010000009.1"/>
</dbReference>
<gene>
    <name evidence="4" type="ORF">HNR65_002757</name>
</gene>
<dbReference type="InterPro" id="IPR037284">
    <property type="entry name" value="SUF_FeS_clus_asmbl_SufBD_sf"/>
</dbReference>
<feature type="domain" description="SUF system FeS cluster assembly SufBD core" evidence="3">
    <location>
        <begin position="143"/>
        <end position="371"/>
    </location>
</feature>
<dbReference type="AlphaFoldDB" id="A0A7W0HLK4"/>
<feature type="region of interest" description="Disordered" evidence="2">
    <location>
        <begin position="1"/>
        <end position="29"/>
    </location>
</feature>
<proteinExistence type="inferred from homology"/>
<dbReference type="Proteomes" id="UP000525298">
    <property type="component" value="Unassembled WGS sequence"/>
</dbReference>
<dbReference type="EMBL" id="JACDUS010000009">
    <property type="protein sequence ID" value="MBA2882410.1"/>
    <property type="molecule type" value="Genomic_DNA"/>
</dbReference>
<protein>
    <recommendedName>
        <fullName evidence="3">SUF system FeS cluster assembly SufBD core domain-containing protein</fullName>
    </recommendedName>
</protein>
<evidence type="ECO:0000259" key="3">
    <source>
        <dbReference type="Pfam" id="PF01458"/>
    </source>
</evidence>
<dbReference type="PANTHER" id="PTHR30508:SF1">
    <property type="entry name" value="UPF0051 PROTEIN ABCI8, CHLOROPLASTIC-RELATED"/>
    <property type="match status" value="1"/>
</dbReference>
<accession>A0A7W0HLK4</accession>
<comment type="caution">
    <text evidence="4">The sequence shown here is derived from an EMBL/GenBank/DDBJ whole genome shotgun (WGS) entry which is preliminary data.</text>
</comment>
<name>A0A7W0HLK4_9BACT</name>
<comment type="similarity">
    <text evidence="1">Belongs to the iron-sulfur cluster assembly SufBD family.</text>
</comment>
<dbReference type="Pfam" id="PF01458">
    <property type="entry name" value="SUFBD_core"/>
    <property type="match status" value="1"/>
</dbReference>
<evidence type="ECO:0000313" key="5">
    <source>
        <dbReference type="Proteomes" id="UP000525298"/>
    </source>
</evidence>
<evidence type="ECO:0000256" key="1">
    <source>
        <dbReference type="ARBA" id="ARBA00043967"/>
    </source>
</evidence>
<dbReference type="GO" id="GO:0016226">
    <property type="term" value="P:iron-sulfur cluster assembly"/>
    <property type="evidence" value="ECO:0007669"/>
    <property type="project" value="InterPro"/>
</dbReference>
<evidence type="ECO:0000256" key="2">
    <source>
        <dbReference type="SAM" id="MobiDB-lite"/>
    </source>
</evidence>
<evidence type="ECO:0000313" key="4">
    <source>
        <dbReference type="EMBL" id="MBA2882410.1"/>
    </source>
</evidence>
<dbReference type="PANTHER" id="PTHR30508">
    <property type="entry name" value="FES CLUSTER ASSEMBLY PROTEIN SUF"/>
    <property type="match status" value="1"/>
</dbReference>
<sequence>MRELDGKNKAAARDENNSPKPGYKDKADPHAYLEQLDNVDPEEARQWLNVGVDITGQNRSGTFIQKDCSVLHSGCGSADVEIMGISQALQTHDWLSDYMWRLVSPEKDDYTRMTRDIPHEGYFIRSLPGAQVAEPVQSCLYISEEGLSQHVHNVVIAEENSSIHIITGCATAEHLRSGLHVGVSEFYVKKNATLHFTMIHRWGEQIEVRPRTGIHVEEGGTVVSNYVSLRPVGSLQMNPVTYLAGKDSVARFNSILVAPPGCELDTGSTVILEHPGARAEIISRAITTGGTIIARGEMDARAEGVKGHLECKGLILKEGIMHAIPELVGRVPGVDMSHEAAVGKIDQREIEYLMARGLDEETAVSTIVRGFLNVDIEGLPPGLAEEIDQVVRETQHDAI</sequence>
<organism evidence="4 5">
    <name type="scientific">Desulfosalsimonas propionicica</name>
    <dbReference type="NCBI Taxonomy" id="332175"/>
    <lineage>
        <taxon>Bacteria</taxon>
        <taxon>Pseudomonadati</taxon>
        <taxon>Thermodesulfobacteriota</taxon>
        <taxon>Desulfobacteria</taxon>
        <taxon>Desulfobacterales</taxon>
        <taxon>Desulfosalsimonadaceae</taxon>
        <taxon>Desulfosalsimonas</taxon>
    </lineage>
</organism>
<reference evidence="4 5" key="1">
    <citation type="submission" date="2020-07" db="EMBL/GenBank/DDBJ databases">
        <title>Genomic Encyclopedia of Type Strains, Phase IV (KMG-IV): sequencing the most valuable type-strain genomes for metagenomic binning, comparative biology and taxonomic classification.</title>
        <authorList>
            <person name="Goeker M."/>
        </authorList>
    </citation>
    <scope>NUCLEOTIDE SEQUENCE [LARGE SCALE GENOMIC DNA]</scope>
    <source>
        <strain evidence="4 5">DSM 17721</strain>
    </source>
</reference>
<dbReference type="SUPFAM" id="SSF101960">
    <property type="entry name" value="Stabilizer of iron transporter SufD"/>
    <property type="match status" value="1"/>
</dbReference>
<dbReference type="InterPro" id="IPR000825">
    <property type="entry name" value="SUF_FeS_clus_asmbl_SufBD_core"/>
</dbReference>
<dbReference type="InterPro" id="IPR055346">
    <property type="entry name" value="Fe-S_cluster_assembly_SufBD"/>
</dbReference>